<gene>
    <name evidence="4" type="ORF">GCM10017581_062230</name>
</gene>
<reference evidence="4" key="1">
    <citation type="journal article" date="2014" name="Int. J. Syst. Evol. Microbiol.">
        <title>Complete genome sequence of Corynebacterium casei LMG S-19264T (=DSM 44701T), isolated from a smear-ripened cheese.</title>
        <authorList>
            <consortium name="US DOE Joint Genome Institute (JGI-PGF)"/>
            <person name="Walter F."/>
            <person name="Albersmeier A."/>
            <person name="Kalinowski J."/>
            <person name="Ruckert C."/>
        </authorList>
    </citation>
    <scope>NUCLEOTIDE SEQUENCE</scope>
    <source>
        <strain evidence="4">VKM Ac-1321</strain>
    </source>
</reference>
<sequence length="465" mass="48138">MLRQLAPLPLALALLTPSPAEAAPPAQTASPAQAAPPGLTDWLDVQGSALHAGYQPNAGLLGAPRHRSWSTPDRPSRSPLAVDGSLYYPESTTITRRTFAGARQPFAPDARAAFWIGQPVSDGTSLYALFFDRYGHAELRALTLTGRPRWKVQIPGDNTGDNTATADGQVLTTTGQACTYTCAASVIHSYSTTTGAERWHQTIKGEAAFDRPTITPTRVLWPTSQPLTALEAATPETAAARPVFETTAARTSGATGEATAAPASGAIGGATVAVEADAAFQAHAVAATGAASAARDVPSGWRLTALEATTGAEAWHATGPGSLRGTAADTTTVYTAADQLCARALTDGTVRWCRTDRPYDTVAVAPTAVYATTAGHLLSLDPADGHILWDAPTGSDPIHPPVITGGMVLLHHDAGEQSALLALSAQDGHRLSETNLGHGLPGMLTVAAGYVFAVHDYTGLVAVRP</sequence>
<reference evidence="4" key="2">
    <citation type="submission" date="2023-01" db="EMBL/GenBank/DDBJ databases">
        <authorList>
            <person name="Sun Q."/>
            <person name="Evtushenko L."/>
        </authorList>
    </citation>
    <scope>NUCLEOTIDE SEQUENCE</scope>
    <source>
        <strain evidence="4">VKM Ac-1321</strain>
    </source>
</reference>
<dbReference type="InterPro" id="IPR018391">
    <property type="entry name" value="PQQ_b-propeller_rpt"/>
</dbReference>
<keyword evidence="2" id="KW-0732">Signal</keyword>
<evidence type="ECO:0000313" key="4">
    <source>
        <dbReference type="EMBL" id="GLL04476.1"/>
    </source>
</evidence>
<name>A0A9W6KQ90_9ACTN</name>
<dbReference type="InterPro" id="IPR011047">
    <property type="entry name" value="Quinoprotein_ADH-like_sf"/>
</dbReference>
<dbReference type="SUPFAM" id="SSF50998">
    <property type="entry name" value="Quinoprotein alcohol dehydrogenase-like"/>
    <property type="match status" value="1"/>
</dbReference>
<keyword evidence="5" id="KW-1185">Reference proteome</keyword>
<protein>
    <recommendedName>
        <fullName evidence="3">Pyrrolo-quinoline quinone repeat domain-containing protein</fullName>
    </recommendedName>
</protein>
<dbReference type="PANTHER" id="PTHR34512:SF30">
    <property type="entry name" value="OUTER MEMBRANE PROTEIN ASSEMBLY FACTOR BAMB"/>
    <property type="match status" value="1"/>
</dbReference>
<feature type="chain" id="PRO_5040961792" description="Pyrrolo-quinoline quinone repeat domain-containing protein" evidence="2">
    <location>
        <begin position="23"/>
        <end position="465"/>
    </location>
</feature>
<accession>A0A9W6KQ90</accession>
<evidence type="ECO:0000256" key="1">
    <source>
        <dbReference type="SAM" id="MobiDB-lite"/>
    </source>
</evidence>
<dbReference type="Pfam" id="PF13360">
    <property type="entry name" value="PQQ_2"/>
    <property type="match status" value="1"/>
</dbReference>
<evidence type="ECO:0000259" key="3">
    <source>
        <dbReference type="Pfam" id="PF13360"/>
    </source>
</evidence>
<evidence type="ECO:0000256" key="2">
    <source>
        <dbReference type="SAM" id="SignalP"/>
    </source>
</evidence>
<dbReference type="PANTHER" id="PTHR34512">
    <property type="entry name" value="CELL SURFACE PROTEIN"/>
    <property type="match status" value="1"/>
</dbReference>
<dbReference type="AlphaFoldDB" id="A0A9W6KQ90"/>
<organism evidence="4 5">
    <name type="scientific">Dactylosporangium matsuzakiense</name>
    <dbReference type="NCBI Taxonomy" id="53360"/>
    <lineage>
        <taxon>Bacteria</taxon>
        <taxon>Bacillati</taxon>
        <taxon>Actinomycetota</taxon>
        <taxon>Actinomycetes</taxon>
        <taxon>Micromonosporales</taxon>
        <taxon>Micromonosporaceae</taxon>
        <taxon>Dactylosporangium</taxon>
    </lineage>
</organism>
<dbReference type="InterPro" id="IPR015943">
    <property type="entry name" value="WD40/YVTN_repeat-like_dom_sf"/>
</dbReference>
<feature type="region of interest" description="Disordered" evidence="1">
    <location>
        <begin position="63"/>
        <end position="82"/>
    </location>
</feature>
<dbReference type="InterPro" id="IPR002372">
    <property type="entry name" value="PQQ_rpt_dom"/>
</dbReference>
<feature type="signal peptide" evidence="2">
    <location>
        <begin position="1"/>
        <end position="22"/>
    </location>
</feature>
<evidence type="ECO:0000313" key="5">
    <source>
        <dbReference type="Proteomes" id="UP001143480"/>
    </source>
</evidence>
<proteinExistence type="predicted"/>
<dbReference type="SMART" id="SM00564">
    <property type="entry name" value="PQQ"/>
    <property type="match status" value="4"/>
</dbReference>
<comment type="caution">
    <text evidence="4">The sequence shown here is derived from an EMBL/GenBank/DDBJ whole genome shotgun (WGS) entry which is preliminary data.</text>
</comment>
<dbReference type="EMBL" id="BSFP01000045">
    <property type="protein sequence ID" value="GLL04476.1"/>
    <property type="molecule type" value="Genomic_DNA"/>
</dbReference>
<dbReference type="Gene3D" id="2.130.10.10">
    <property type="entry name" value="YVTN repeat-like/Quinoprotein amine dehydrogenase"/>
    <property type="match status" value="2"/>
</dbReference>
<feature type="domain" description="Pyrrolo-quinoline quinone repeat" evidence="3">
    <location>
        <begin position="302"/>
        <end position="464"/>
    </location>
</feature>
<dbReference type="Proteomes" id="UP001143480">
    <property type="component" value="Unassembled WGS sequence"/>
</dbReference>